<gene>
    <name evidence="3" type="ORF">Adt_06414</name>
</gene>
<accession>A0ABD1V874</accession>
<dbReference type="SUPFAM" id="SSF57756">
    <property type="entry name" value="Retrovirus zinc finger-like domains"/>
    <property type="match status" value="1"/>
</dbReference>
<evidence type="ECO:0000313" key="4">
    <source>
        <dbReference type="Proteomes" id="UP001604336"/>
    </source>
</evidence>
<dbReference type="PROSITE" id="PS50158">
    <property type="entry name" value="ZF_CCHC"/>
    <property type="match status" value="1"/>
</dbReference>
<keyword evidence="4" id="KW-1185">Reference proteome</keyword>
<name>A0ABD1V874_9LAMI</name>
<reference evidence="4" key="1">
    <citation type="submission" date="2024-07" db="EMBL/GenBank/DDBJ databases">
        <title>Two chromosome-level genome assemblies of Korean endemic species Abeliophyllum distichum and Forsythia ovata (Oleaceae).</title>
        <authorList>
            <person name="Jang H."/>
        </authorList>
    </citation>
    <scope>NUCLEOTIDE SEQUENCE [LARGE SCALE GENOMIC DNA]</scope>
</reference>
<dbReference type="PANTHER" id="PTHR34222:SF99">
    <property type="entry name" value="PROTEIN, PUTATIVE-RELATED"/>
    <property type="match status" value="1"/>
</dbReference>
<dbReference type="AlphaFoldDB" id="A0ABD1V874"/>
<keyword evidence="1" id="KW-0863">Zinc-finger</keyword>
<sequence length="181" mass="20018">MDFQQEEYVLQFLMGLNESYSQARAQILMLDPLPPINKVFSLIIQEERQRSLSPYMTSPMASSSNSHSHAFGISTNTYKGKQSKPICTHCGKLGHTINDCYKLHGFPPGYKFKSNRSGQNNLHPKPIINQVGTAGIENSTTLSPCTDPLQNKCAVSALSPSQCQQIIALPELSTSGNKHHR</sequence>
<dbReference type="Proteomes" id="UP001604336">
    <property type="component" value="Unassembled WGS sequence"/>
</dbReference>
<keyword evidence="1" id="KW-0862">Zinc</keyword>
<evidence type="ECO:0000313" key="3">
    <source>
        <dbReference type="EMBL" id="KAL2533063.1"/>
    </source>
</evidence>
<dbReference type="GO" id="GO:0008270">
    <property type="term" value="F:zinc ion binding"/>
    <property type="evidence" value="ECO:0007669"/>
    <property type="project" value="UniProtKB-KW"/>
</dbReference>
<keyword evidence="1" id="KW-0479">Metal-binding</keyword>
<feature type="domain" description="CCHC-type" evidence="2">
    <location>
        <begin position="87"/>
        <end position="100"/>
    </location>
</feature>
<protein>
    <submittedName>
        <fullName evidence="3">Retrotran gag 3 domain-containing protein</fullName>
    </submittedName>
</protein>
<comment type="caution">
    <text evidence="3">The sequence shown here is derived from an EMBL/GenBank/DDBJ whole genome shotgun (WGS) entry which is preliminary data.</text>
</comment>
<evidence type="ECO:0000256" key="1">
    <source>
        <dbReference type="PROSITE-ProRule" id="PRU00047"/>
    </source>
</evidence>
<dbReference type="EMBL" id="JBFOLK010000002">
    <property type="protein sequence ID" value="KAL2533063.1"/>
    <property type="molecule type" value="Genomic_DNA"/>
</dbReference>
<proteinExistence type="predicted"/>
<dbReference type="InterPro" id="IPR001878">
    <property type="entry name" value="Znf_CCHC"/>
</dbReference>
<evidence type="ECO:0000259" key="2">
    <source>
        <dbReference type="PROSITE" id="PS50158"/>
    </source>
</evidence>
<organism evidence="3 4">
    <name type="scientific">Abeliophyllum distichum</name>
    <dbReference type="NCBI Taxonomy" id="126358"/>
    <lineage>
        <taxon>Eukaryota</taxon>
        <taxon>Viridiplantae</taxon>
        <taxon>Streptophyta</taxon>
        <taxon>Embryophyta</taxon>
        <taxon>Tracheophyta</taxon>
        <taxon>Spermatophyta</taxon>
        <taxon>Magnoliopsida</taxon>
        <taxon>eudicotyledons</taxon>
        <taxon>Gunneridae</taxon>
        <taxon>Pentapetalae</taxon>
        <taxon>asterids</taxon>
        <taxon>lamiids</taxon>
        <taxon>Lamiales</taxon>
        <taxon>Oleaceae</taxon>
        <taxon>Forsythieae</taxon>
        <taxon>Abeliophyllum</taxon>
    </lineage>
</organism>
<dbReference type="InterPro" id="IPR036875">
    <property type="entry name" value="Znf_CCHC_sf"/>
</dbReference>
<dbReference type="PANTHER" id="PTHR34222">
    <property type="entry name" value="GAG_PRE-INTEGRS DOMAIN-CONTAINING PROTEIN"/>
    <property type="match status" value="1"/>
</dbReference>